<dbReference type="Pfam" id="PF09706">
    <property type="entry name" value="Cas_CXXC_CXXC"/>
    <property type="match status" value="1"/>
</dbReference>
<proteinExistence type="predicted"/>
<dbReference type="RefSeq" id="WP_156559995.1">
    <property type="nucleotide sequence ID" value="NZ_CACRTV010000033.1"/>
</dbReference>
<organism evidence="2">
    <name type="scientific">Clostridium paraputrificum</name>
    <dbReference type="NCBI Taxonomy" id="29363"/>
    <lineage>
        <taxon>Bacteria</taxon>
        <taxon>Bacillati</taxon>
        <taxon>Bacillota</taxon>
        <taxon>Clostridia</taxon>
        <taxon>Eubacteriales</taxon>
        <taxon>Clostridiaceae</taxon>
        <taxon>Clostridium</taxon>
    </lineage>
</organism>
<name>A0A6N3B3N4_9CLOT</name>
<accession>A0A6N3B3N4</accession>
<protein>
    <submittedName>
        <fullName evidence="2">CRISPR-associated protein (Cas_CXXC_CXXC)</fullName>
    </submittedName>
</protein>
<gene>
    <name evidence="2" type="ORF">CPLFYP93_01040</name>
</gene>
<dbReference type="NCBIfam" id="TIGR01908">
    <property type="entry name" value="cas_CXXC_CXXC"/>
    <property type="match status" value="2"/>
</dbReference>
<feature type="domain" description="CRISPR-associated protein CXXC-CXXC" evidence="1">
    <location>
        <begin position="263"/>
        <end position="324"/>
    </location>
</feature>
<evidence type="ECO:0000259" key="1">
    <source>
        <dbReference type="Pfam" id="PF09706"/>
    </source>
</evidence>
<reference evidence="2" key="1">
    <citation type="submission" date="2019-11" db="EMBL/GenBank/DDBJ databases">
        <authorList>
            <person name="Feng L."/>
        </authorList>
    </citation>
    <scope>NUCLEOTIDE SEQUENCE</scope>
    <source>
        <strain evidence="2">CParaputrificumLFYP93</strain>
    </source>
</reference>
<evidence type="ECO:0000313" key="2">
    <source>
        <dbReference type="EMBL" id="VYT96650.1"/>
    </source>
</evidence>
<sequence>MIISSSENWFYKMGIVGFDRIIQYNSKNYDLDLNKYNYKKNENSIEFDYELLEEFPSYYFNYLCNEYNVARNLEEKFNSCLKWASKKENFEKSIDKINNILTKENDKIINIPVDEVSELLSIAEEISKLKFEHLVEINKLLEKYIELFKKEKINTPLSITEFRRYLYKTFYGQVSFLNKSKSKISIEEQKKMLFKDYVKPVIQEEKLKAIKSLDDDEQLKKYIDENLDTTKEKTEIDNYMKNINKSIFGKFKKVKSVDELDETYDKCCLCDENLSYGSDYSDGSFIPLAISNENCKNLFWNMNPRFPICPVCKLVLFCTVAGTTKIIKNYLGSNYDLNEKLYYGFVSIEGNLDELIKENNTFKNFNSREVSFEGWLLDSLSNEKKRSNWQLQNILYVEFNADYESKNSKLNYYNIPNYLAKFLRDDFALIESIKNFNERAKIFDWIISGKDLSNLIDAELRTQIKGEYGNSNILSVIKIRSLLKKYKEKGRCEEVDRNACKNISWLYKEGAEIAFAYKKTGSENKIAGISYRLLNSVKAGNKKDFMDGILRVYMSVNKELPKIILEAIKEEKLDFAEVGHSFIAGLNGYYKEDVKEEKVHE</sequence>
<dbReference type="EMBL" id="CACRTV010000033">
    <property type="protein sequence ID" value="VYT96650.1"/>
    <property type="molecule type" value="Genomic_DNA"/>
</dbReference>
<dbReference type="InterPro" id="IPR019121">
    <property type="entry name" value="CRISPR-assoc_CXXC-CXXC_dom"/>
</dbReference>
<dbReference type="AlphaFoldDB" id="A0A6N3B3N4"/>
<dbReference type="InterPro" id="IPR010180">
    <property type="entry name" value="CRISPR-assoc_prot_CXXC-CXXC"/>
</dbReference>